<reference evidence="5 6" key="1">
    <citation type="journal article" date="2017" name="Elife">
        <title>Extensive horizontal gene transfer in cheese-associated bacteria.</title>
        <authorList>
            <person name="Bonham K.S."/>
            <person name="Wolfe B.E."/>
            <person name="Dutton R.J."/>
        </authorList>
    </citation>
    <scope>NUCLEOTIDE SEQUENCE [LARGE SCALE GENOMIC DNA]</scope>
    <source>
        <strain evidence="5 6">JB5</strain>
    </source>
</reference>
<sequence>MTLTNQVSDRPAKRGPGRPQALAGDAIAEAVLATGFTGLTFAAVAGRLGVGQATLYRHAANRDELVRLGLDLALRRTKWPDLDGSWRPLLERWALASWHAWEAHPGAVLEATRGVIPASMIQLSDRVGVALVNRGFTPRNAVLAVDLVFDLVADSRRGVETLAGALEAEFLPVRQTMERHWSAHRDSTHGDSDHLGVDEVTAQLRDEMVRAIREEPVVWFRGKLRIVLTGIEQELAPGARP</sequence>
<proteinExistence type="predicted"/>
<accession>A0A2A3X3T7</accession>
<comment type="caution">
    <text evidence="5">The sequence shown here is derived from an EMBL/GenBank/DDBJ whole genome shotgun (WGS) entry which is preliminary data.</text>
</comment>
<organism evidence="5 6">
    <name type="scientific">Brevibacterium aurantiacum</name>
    <dbReference type="NCBI Taxonomy" id="273384"/>
    <lineage>
        <taxon>Bacteria</taxon>
        <taxon>Bacillati</taxon>
        <taxon>Actinomycetota</taxon>
        <taxon>Actinomycetes</taxon>
        <taxon>Micrococcales</taxon>
        <taxon>Brevibacteriaceae</taxon>
        <taxon>Brevibacterium</taxon>
    </lineage>
</organism>
<protein>
    <recommendedName>
        <fullName evidence="4">HTH tetR-type domain-containing protein</fullName>
    </recommendedName>
</protein>
<feature type="region of interest" description="Disordered" evidence="3">
    <location>
        <begin position="1"/>
        <end position="20"/>
    </location>
</feature>
<dbReference type="Proteomes" id="UP000218377">
    <property type="component" value="Unassembled WGS sequence"/>
</dbReference>
<dbReference type="SUPFAM" id="SSF46689">
    <property type="entry name" value="Homeodomain-like"/>
    <property type="match status" value="1"/>
</dbReference>
<evidence type="ECO:0000259" key="4">
    <source>
        <dbReference type="PROSITE" id="PS50977"/>
    </source>
</evidence>
<evidence type="ECO:0000256" key="3">
    <source>
        <dbReference type="SAM" id="MobiDB-lite"/>
    </source>
</evidence>
<dbReference type="AlphaFoldDB" id="A0A2A3X3T7"/>
<dbReference type="GO" id="GO:0003677">
    <property type="term" value="F:DNA binding"/>
    <property type="evidence" value="ECO:0007669"/>
    <property type="project" value="UniProtKB-UniRule"/>
</dbReference>
<dbReference type="InterPro" id="IPR009057">
    <property type="entry name" value="Homeodomain-like_sf"/>
</dbReference>
<dbReference type="EMBL" id="NRGX01000001">
    <property type="protein sequence ID" value="PCC18383.1"/>
    <property type="molecule type" value="Genomic_DNA"/>
</dbReference>
<dbReference type="RefSeq" id="WP_096157938.1">
    <property type="nucleotide sequence ID" value="NZ_JBQECK010000051.1"/>
</dbReference>
<feature type="DNA-binding region" description="H-T-H motif" evidence="2">
    <location>
        <begin position="40"/>
        <end position="59"/>
    </location>
</feature>
<dbReference type="InterPro" id="IPR001647">
    <property type="entry name" value="HTH_TetR"/>
</dbReference>
<evidence type="ECO:0000256" key="2">
    <source>
        <dbReference type="PROSITE-ProRule" id="PRU00335"/>
    </source>
</evidence>
<gene>
    <name evidence="5" type="ORF">CIK79_08830</name>
</gene>
<dbReference type="PROSITE" id="PS50977">
    <property type="entry name" value="HTH_TETR_2"/>
    <property type="match status" value="1"/>
</dbReference>
<evidence type="ECO:0000313" key="5">
    <source>
        <dbReference type="EMBL" id="PCC18383.1"/>
    </source>
</evidence>
<name>A0A2A3X3T7_BREAU</name>
<dbReference type="Pfam" id="PF00440">
    <property type="entry name" value="TetR_N"/>
    <property type="match status" value="1"/>
</dbReference>
<dbReference type="InterPro" id="IPR036271">
    <property type="entry name" value="Tet_transcr_reg_TetR-rel_C_sf"/>
</dbReference>
<keyword evidence="1 2" id="KW-0238">DNA-binding</keyword>
<evidence type="ECO:0000256" key="1">
    <source>
        <dbReference type="ARBA" id="ARBA00023125"/>
    </source>
</evidence>
<dbReference type="Gene3D" id="1.10.357.10">
    <property type="entry name" value="Tetracycline Repressor, domain 2"/>
    <property type="match status" value="1"/>
</dbReference>
<feature type="domain" description="HTH tetR-type" evidence="4">
    <location>
        <begin position="17"/>
        <end position="77"/>
    </location>
</feature>
<dbReference type="SUPFAM" id="SSF48498">
    <property type="entry name" value="Tetracyclin repressor-like, C-terminal domain"/>
    <property type="match status" value="1"/>
</dbReference>
<evidence type="ECO:0000313" key="6">
    <source>
        <dbReference type="Proteomes" id="UP000218377"/>
    </source>
</evidence>